<evidence type="ECO:0000256" key="1">
    <source>
        <dbReference type="SAM" id="MobiDB-lite"/>
    </source>
</evidence>
<reference evidence="2" key="1">
    <citation type="submission" date="2019-04" db="EMBL/GenBank/DDBJ databases">
        <title>Evolution of Biomass-Degrading Anaerobic Consortia Revealed by Metagenomics.</title>
        <authorList>
            <person name="Peng X."/>
        </authorList>
    </citation>
    <scope>NUCLEOTIDE SEQUENCE</scope>
    <source>
        <strain evidence="2">SIG66</strain>
    </source>
</reference>
<dbReference type="EMBL" id="SUVG01000002">
    <property type="protein sequence ID" value="MBE6420835.1"/>
    <property type="molecule type" value="Genomic_DNA"/>
</dbReference>
<comment type="caution">
    <text evidence="2">The sequence shown here is derived from an EMBL/GenBank/DDBJ whole genome shotgun (WGS) entry which is preliminary data.</text>
</comment>
<protein>
    <submittedName>
        <fullName evidence="2">Uncharacterized protein</fullName>
    </submittedName>
</protein>
<dbReference type="Proteomes" id="UP000725649">
    <property type="component" value="Unassembled WGS sequence"/>
</dbReference>
<dbReference type="AlphaFoldDB" id="A0A928HIA0"/>
<gene>
    <name evidence="2" type="ORF">E7027_01635</name>
</gene>
<feature type="region of interest" description="Disordered" evidence="1">
    <location>
        <begin position="172"/>
        <end position="191"/>
    </location>
</feature>
<evidence type="ECO:0000313" key="2">
    <source>
        <dbReference type="EMBL" id="MBE6420835.1"/>
    </source>
</evidence>
<sequence>MSRFKIILGFVLLGISLHFFANSLRFGLQLTQNIGVQYATQNTGRVYQVPQPKIQTENLWKSVKKQLKKFSPKEKNVKLITIPYETRPAKPVPSAEPKNSASFLQITLEELRPPLKNKALGPEASARLDAFLNQRRMRNADLANETEPLFGARAKREVMRVLVDDEKESYKNARESKSAEEFAARQNKTDDKTNKKLHEIFERHKKLFNRRLTENTPAWNRFFRQVNDFQKAGN</sequence>
<proteinExistence type="predicted"/>
<organism evidence="2 3">
    <name type="scientific">Candidatus Avelusimicrobium gallicola</name>
    <dbReference type="NCBI Taxonomy" id="2562704"/>
    <lineage>
        <taxon>Bacteria</taxon>
        <taxon>Pseudomonadati</taxon>
        <taxon>Elusimicrobiota</taxon>
        <taxon>Elusimicrobia</taxon>
        <taxon>Elusimicrobiales</taxon>
        <taxon>Elusimicrobiaceae</taxon>
        <taxon>Candidatus Avelusimicrobium</taxon>
    </lineage>
</organism>
<accession>A0A928HIA0</accession>
<evidence type="ECO:0000313" key="3">
    <source>
        <dbReference type="Proteomes" id="UP000725649"/>
    </source>
</evidence>
<name>A0A928HIA0_9BACT</name>